<evidence type="ECO:0000256" key="14">
    <source>
        <dbReference type="ARBA" id="ARBA00023257"/>
    </source>
</evidence>
<feature type="binding site" evidence="21">
    <location>
        <position position="763"/>
    </location>
    <ligand>
        <name>L-glutamate</name>
        <dbReference type="ChEBI" id="CHEBI:29985"/>
    </ligand>
</feature>
<feature type="region of interest" description="Disordered" evidence="25">
    <location>
        <begin position="1229"/>
        <end position="1260"/>
    </location>
</feature>
<dbReference type="GeneTree" id="ENSGT00940000155964"/>
<name>A0AAQ4P133_GASAC</name>
<protein>
    <recommendedName>
        <fullName evidence="24">Glutamate receptor</fullName>
    </recommendedName>
</protein>
<comment type="subcellular location">
    <subcellularLocation>
        <location evidence="17 24">Postsynaptic cell membrane</location>
        <topology evidence="17 24">Multi-pass membrane protein</topology>
    </subcellularLocation>
</comment>
<dbReference type="SUPFAM" id="SSF53822">
    <property type="entry name" value="Periplasmic binding protein-like I"/>
    <property type="match status" value="1"/>
</dbReference>
<reference evidence="28" key="3">
    <citation type="submission" date="2025-09" db="UniProtKB">
        <authorList>
            <consortium name="Ensembl"/>
        </authorList>
    </citation>
    <scope>IDENTIFICATION</scope>
</reference>
<keyword evidence="12 24" id="KW-0675">Receptor</keyword>
<feature type="binding site" evidence="21">
    <location>
        <position position="804"/>
    </location>
    <ligand>
        <name>L-glutamate</name>
        <dbReference type="ChEBI" id="CHEBI:29985"/>
    </ligand>
</feature>
<comment type="catalytic activity">
    <reaction evidence="19">
        <text>Na(+)(in) = Na(+)(out)</text>
        <dbReference type="Rhea" id="RHEA:34963"/>
        <dbReference type="ChEBI" id="CHEBI:29101"/>
    </reaction>
</comment>
<dbReference type="CDD" id="cd06378">
    <property type="entry name" value="PBP1_iGluR_NMDA_NR2"/>
    <property type="match status" value="1"/>
</dbReference>
<evidence type="ECO:0000256" key="8">
    <source>
        <dbReference type="ARBA" id="ARBA00023018"/>
    </source>
</evidence>
<evidence type="ECO:0000259" key="27">
    <source>
        <dbReference type="SMART" id="SM00918"/>
    </source>
</evidence>
<keyword evidence="13" id="KW-0325">Glycoprotein</keyword>
<keyword evidence="5" id="KW-0106">Calcium</keyword>
<feature type="site" description="Crucial to convey clamshell closure to channel opening" evidence="22">
    <location>
        <position position="735"/>
    </location>
</feature>
<feature type="binding site" evidence="21">
    <location>
        <position position="762"/>
    </location>
    <ligand>
        <name>L-glutamate</name>
        <dbReference type="ChEBI" id="CHEBI:29985"/>
    </ligand>
</feature>
<keyword evidence="1 24" id="KW-0813">Transport</keyword>
<evidence type="ECO:0000256" key="18">
    <source>
        <dbReference type="ARBA" id="ARBA00034430"/>
    </source>
</evidence>
<dbReference type="Gene3D" id="3.40.50.2300">
    <property type="match status" value="2"/>
</dbReference>
<evidence type="ECO:0000256" key="15">
    <source>
        <dbReference type="ARBA" id="ARBA00023286"/>
    </source>
</evidence>
<dbReference type="Pfam" id="PF10565">
    <property type="entry name" value="NMDAR2_C"/>
    <property type="match status" value="2"/>
</dbReference>
<dbReference type="InterPro" id="IPR015683">
    <property type="entry name" value="Ionotropic_Glu_rcpt"/>
</dbReference>
<evidence type="ECO:0000256" key="1">
    <source>
        <dbReference type="ARBA" id="ARBA00022448"/>
    </source>
</evidence>
<dbReference type="GO" id="GO:0017146">
    <property type="term" value="C:NMDA selective glutamate receptor complex"/>
    <property type="evidence" value="ECO:0007669"/>
    <property type="project" value="UniProtKB-ARBA"/>
</dbReference>
<feature type="domain" description="Ionotropic glutamate receptor C-terminal" evidence="26">
    <location>
        <begin position="503"/>
        <end position="871"/>
    </location>
</feature>
<feature type="transmembrane region" description="Helical" evidence="24">
    <location>
        <begin position="702"/>
        <end position="724"/>
    </location>
</feature>
<keyword evidence="16 24" id="KW-0407">Ion channel</keyword>
<comment type="function">
    <text evidence="24">Receptor for glutamate that functions as a ligand-gated ion channel in the central nervous system and plays an important role in excitatory synaptic transmission. L-glutamate acts as an excitatory neurotransmitter at many synapses in the central nervous system.</text>
</comment>
<feature type="compositionally biased region" description="Basic residues" evidence="25">
    <location>
        <begin position="1229"/>
        <end position="1238"/>
    </location>
</feature>
<evidence type="ECO:0000313" key="28">
    <source>
        <dbReference type="Ensembl" id="ENSGACP00000032550.1"/>
    </source>
</evidence>
<feature type="site" description="Interaction with the cone snail toxin Con-ikot-ikot" evidence="22">
    <location>
        <position position="768"/>
    </location>
</feature>
<dbReference type="FunFam" id="3.40.190.10:FF:000007">
    <property type="entry name" value="Putative glutamate receptor ionotropic NMDA 2B"/>
    <property type="match status" value="1"/>
</dbReference>
<dbReference type="InterPro" id="IPR018884">
    <property type="entry name" value="NMDAR2_C"/>
</dbReference>
<feature type="transmembrane region" description="Helical" evidence="24">
    <location>
        <begin position="893"/>
        <end position="916"/>
    </location>
</feature>
<dbReference type="InterPro" id="IPR001320">
    <property type="entry name" value="Iontro_rcpt_C"/>
</dbReference>
<evidence type="ECO:0000256" key="19">
    <source>
        <dbReference type="ARBA" id="ARBA00036239"/>
    </source>
</evidence>
<dbReference type="Gene3D" id="3.40.190.10">
    <property type="entry name" value="Periplasmic binding protein-like II"/>
    <property type="match status" value="3"/>
</dbReference>
<comment type="catalytic activity">
    <reaction evidence="20">
        <text>Ca(2+)(in) = Ca(2+)(out)</text>
        <dbReference type="Rhea" id="RHEA:29671"/>
        <dbReference type="ChEBI" id="CHEBI:29108"/>
    </reaction>
</comment>
<dbReference type="SMART" id="SM00918">
    <property type="entry name" value="Lig_chan-Glu_bd"/>
    <property type="match status" value="1"/>
</dbReference>
<dbReference type="InterPro" id="IPR001508">
    <property type="entry name" value="Iono_Glu_rcpt_met"/>
</dbReference>
<proteinExistence type="inferred from homology"/>
<feature type="region of interest" description="Disordered" evidence="25">
    <location>
        <begin position="28"/>
        <end position="63"/>
    </location>
</feature>
<evidence type="ECO:0000256" key="12">
    <source>
        <dbReference type="ARBA" id="ARBA00023170"/>
    </source>
</evidence>
<keyword evidence="6" id="KW-0460">Magnesium</keyword>
<feature type="binding site" evidence="21">
    <location>
        <position position="591"/>
    </location>
    <ligand>
        <name>L-glutamate</name>
        <dbReference type="ChEBI" id="CHEBI:29985"/>
    </ligand>
</feature>
<dbReference type="InterPro" id="IPR028082">
    <property type="entry name" value="Peripla_BP_I"/>
</dbReference>
<feature type="region of interest" description="Disordered" evidence="25">
    <location>
        <begin position="1186"/>
        <end position="1213"/>
    </location>
</feature>
<keyword evidence="10 24" id="KW-0472">Membrane</keyword>
<dbReference type="PANTHER" id="PTHR18966">
    <property type="entry name" value="IONOTROPIC GLUTAMATE RECEPTOR"/>
    <property type="match status" value="1"/>
</dbReference>
<keyword evidence="2 24" id="KW-1003">Cell membrane</keyword>
<dbReference type="InterPro" id="IPR019594">
    <property type="entry name" value="Glu/Gly-bd"/>
</dbReference>
<evidence type="ECO:0000256" key="2">
    <source>
        <dbReference type="ARBA" id="ARBA00022475"/>
    </source>
</evidence>
<dbReference type="InterPro" id="IPR001828">
    <property type="entry name" value="ANF_lig-bd_rcpt"/>
</dbReference>
<evidence type="ECO:0000256" key="22">
    <source>
        <dbReference type="PIRSR" id="PIRSR601508-2"/>
    </source>
</evidence>
<feature type="disulfide bond" evidence="23">
    <location>
        <begin position="818"/>
        <end position="873"/>
    </location>
</feature>
<feature type="domain" description="Ionotropic glutamate receptor L-glutamate and glycine-binding" evidence="27">
    <location>
        <begin position="514"/>
        <end position="575"/>
    </location>
</feature>
<evidence type="ECO:0000256" key="6">
    <source>
        <dbReference type="ARBA" id="ARBA00022842"/>
    </source>
</evidence>
<evidence type="ECO:0000256" key="16">
    <source>
        <dbReference type="ARBA" id="ARBA00023303"/>
    </source>
</evidence>
<evidence type="ECO:0000256" key="11">
    <source>
        <dbReference type="ARBA" id="ARBA00023157"/>
    </source>
</evidence>
<keyword evidence="11 23" id="KW-1015">Disulfide bond</keyword>
<dbReference type="FunFam" id="3.40.190.10:FF:000038">
    <property type="entry name" value="Putative glutamate receptor ionotropic NMDA 2B"/>
    <property type="match status" value="1"/>
</dbReference>
<evidence type="ECO:0000256" key="17">
    <source>
        <dbReference type="ARBA" id="ARBA00034104"/>
    </source>
</evidence>
<dbReference type="Proteomes" id="UP000007635">
    <property type="component" value="Chromosome XI"/>
</dbReference>
<feature type="region of interest" description="Disordered" evidence="25">
    <location>
        <begin position="1404"/>
        <end position="1441"/>
    </location>
</feature>
<evidence type="ECO:0000256" key="3">
    <source>
        <dbReference type="ARBA" id="ARBA00022692"/>
    </source>
</evidence>
<dbReference type="Pfam" id="PF00060">
    <property type="entry name" value="Lig_chan"/>
    <property type="match status" value="1"/>
</dbReference>
<dbReference type="SMART" id="SM00079">
    <property type="entry name" value="PBPe"/>
    <property type="match status" value="1"/>
</dbReference>
<evidence type="ECO:0000256" key="7">
    <source>
        <dbReference type="ARBA" id="ARBA00022989"/>
    </source>
</evidence>
<dbReference type="Pfam" id="PF10613">
    <property type="entry name" value="Lig_chan-Glu_bd"/>
    <property type="match status" value="1"/>
</dbReference>
<feature type="compositionally biased region" description="Low complexity" evidence="25">
    <location>
        <begin position="31"/>
        <end position="45"/>
    </location>
</feature>
<comment type="similarity">
    <text evidence="24">Belongs to the glutamate-gated ion channel (TC 1.A.10.1) family.</text>
</comment>
<evidence type="ECO:0000256" key="4">
    <source>
        <dbReference type="ARBA" id="ARBA00022729"/>
    </source>
</evidence>
<reference evidence="28 29" key="1">
    <citation type="journal article" date="2021" name="G3 (Bethesda)">
        <title>Improved contiguity of the threespine stickleback genome using long-read sequencing.</title>
        <authorList>
            <person name="Nath S."/>
            <person name="Shaw D.E."/>
            <person name="White M.A."/>
        </authorList>
    </citation>
    <scope>NUCLEOTIDE SEQUENCE [LARGE SCALE GENOMIC DNA]</scope>
    <source>
        <strain evidence="28 29">Lake Benthic</strain>
    </source>
</reference>
<keyword evidence="14 24" id="KW-0628">Postsynaptic cell membrane</keyword>
<accession>A0AAQ4P133</accession>
<dbReference type="GO" id="GO:0004972">
    <property type="term" value="F:NMDA glutamate receptor activity"/>
    <property type="evidence" value="ECO:0007669"/>
    <property type="project" value="UniProtKB-ARBA"/>
</dbReference>
<dbReference type="SUPFAM" id="SSF53850">
    <property type="entry name" value="Periplasmic binding protein-like II"/>
    <property type="match status" value="1"/>
</dbReference>
<keyword evidence="8 24" id="KW-0770">Synapse</keyword>
<feature type="compositionally biased region" description="Gly residues" evidence="25">
    <location>
        <begin position="1409"/>
        <end position="1424"/>
    </location>
</feature>
<keyword evidence="4" id="KW-0732">Signal</keyword>
<dbReference type="FunFam" id="3.40.50.2300:FF:000020">
    <property type="entry name" value="Glutamate receptor ionotropic, NMDA 2B, putative"/>
    <property type="match status" value="1"/>
</dbReference>
<evidence type="ECO:0000256" key="23">
    <source>
        <dbReference type="PIRSR" id="PIRSR601508-3"/>
    </source>
</evidence>
<evidence type="ECO:0000256" key="10">
    <source>
        <dbReference type="ARBA" id="ARBA00023136"/>
    </source>
</evidence>
<keyword evidence="29" id="KW-1185">Reference proteome</keyword>
<evidence type="ECO:0000256" key="21">
    <source>
        <dbReference type="PIRSR" id="PIRSR601508-1"/>
    </source>
</evidence>
<keyword evidence="7 24" id="KW-1133">Transmembrane helix</keyword>
<evidence type="ECO:0000256" key="24">
    <source>
        <dbReference type="RuleBase" id="RU367118"/>
    </source>
</evidence>
<dbReference type="GO" id="GO:0045211">
    <property type="term" value="C:postsynaptic membrane"/>
    <property type="evidence" value="ECO:0007669"/>
    <property type="project" value="UniProtKB-SubCell"/>
</dbReference>
<feature type="transmembrane region" description="Helical" evidence="24">
    <location>
        <begin position="630"/>
        <end position="652"/>
    </location>
</feature>
<evidence type="ECO:0000313" key="29">
    <source>
        <dbReference type="Proteomes" id="UP000007635"/>
    </source>
</evidence>
<evidence type="ECO:0000256" key="20">
    <source>
        <dbReference type="ARBA" id="ARBA00036634"/>
    </source>
</evidence>
<evidence type="ECO:0000256" key="9">
    <source>
        <dbReference type="ARBA" id="ARBA00023065"/>
    </source>
</evidence>
<comment type="catalytic activity">
    <reaction evidence="18">
        <text>K(+)(in) = K(+)(out)</text>
        <dbReference type="Rhea" id="RHEA:29463"/>
        <dbReference type="ChEBI" id="CHEBI:29103"/>
    </reaction>
</comment>
<organism evidence="28 29">
    <name type="scientific">Gasterosteus aculeatus aculeatus</name>
    <name type="common">three-spined stickleback</name>
    <dbReference type="NCBI Taxonomy" id="481459"/>
    <lineage>
        <taxon>Eukaryota</taxon>
        <taxon>Metazoa</taxon>
        <taxon>Chordata</taxon>
        <taxon>Craniata</taxon>
        <taxon>Vertebrata</taxon>
        <taxon>Euteleostomi</taxon>
        <taxon>Actinopterygii</taxon>
        <taxon>Neopterygii</taxon>
        <taxon>Teleostei</taxon>
        <taxon>Neoteleostei</taxon>
        <taxon>Acanthomorphata</taxon>
        <taxon>Eupercaria</taxon>
        <taxon>Perciformes</taxon>
        <taxon>Cottioidei</taxon>
        <taxon>Gasterosteales</taxon>
        <taxon>Gasterosteidae</taxon>
        <taxon>Gasterosteus</taxon>
    </lineage>
</organism>
<evidence type="ECO:0000256" key="25">
    <source>
        <dbReference type="SAM" id="MobiDB-lite"/>
    </source>
</evidence>
<feature type="binding site" evidence="21">
    <location>
        <position position="586"/>
    </location>
    <ligand>
        <name>L-glutamate</name>
        <dbReference type="ChEBI" id="CHEBI:29985"/>
    </ligand>
</feature>
<evidence type="ECO:0000256" key="5">
    <source>
        <dbReference type="ARBA" id="ARBA00022837"/>
    </source>
</evidence>
<keyword evidence="3 24" id="KW-0812">Transmembrane</keyword>
<keyword evidence="15 24" id="KW-1071">Ligand-gated ion channel</keyword>
<dbReference type="CDD" id="cd13718">
    <property type="entry name" value="PBP2_iGluR_NMDA_Nr2"/>
    <property type="match status" value="1"/>
</dbReference>
<dbReference type="Ensembl" id="ENSGACT00000068812.1">
    <property type="protein sequence ID" value="ENSGACP00000032550.1"/>
    <property type="gene ID" value="ENSGACG00000007197.2"/>
</dbReference>
<evidence type="ECO:0000259" key="26">
    <source>
        <dbReference type="SMART" id="SM00079"/>
    </source>
</evidence>
<dbReference type="PRINTS" id="PR00177">
    <property type="entry name" value="NMDARECEPTOR"/>
</dbReference>
<dbReference type="Pfam" id="PF01094">
    <property type="entry name" value="ANF_receptor"/>
    <property type="match status" value="1"/>
</dbReference>
<keyword evidence="9 24" id="KW-0406">Ion transport</keyword>
<sequence>MRLWLAKHKVLLSPCSTMPACGGCSPSLPRGQAGASASPAPSFAQEQERGVRPRHPPPPLSLRRYADASHRLSLLLLLLCLLHLPPACHSRREGGPGGGGGGGAGGHYVPIPQLPPHHMALPNLLHGLSIAVVLVGNSSEVALAGAREKEDFLHMAPNVEVLTMNETDPKSIIKSICDLMTDHWLQGVVFGDDTDQEAIAQILDFISAQTHIPILGVRGGSSMIMAAKDDDSMFFQFGPSIEQQASVMLNIMEEYDWYIFSIVTTYYPGYQDFVTKVRSTIENSFVGWELEEVLLLDMSVDDGDSKIQNQLKKLQSPVILLYCTKEEANTIFEVAHSVGITGYGYTWIAPSLVAGDTIAVPAEFPTGLLSVSYDEWDYGLEARVRDGVAIITMATSTMMMDRGPHTLYLMNVTFEGRNLSFSEDGYQMHPKLVIILLNKERQWERVGKWENGSLSMKYHVWPRYELYGGAANREDDHLSIVTLEEAPFVIVEDVDPLSGTCMRNTVPCRKQLKTLNQTKDSGIYIKRCCKGFCIDILKKIAKQVKFTYDLYLVTNGKHGKKINGTWNGMVGEVVLKNAHMAVGSLTINEERSEVIDFSVPFIETGISVMVSRSNGTVSPSAFLEPFSADVWVMMFVMLLLVSAMAVFIFEYFSPVGYNRCLADGKEPHGPSFTIGKAIWLLWGLVFNNSVPVQNPKGTTSKIMVSVWAFFAVIFLASYTANLAAFMIQEEYVDQVTGLSDKKFQSPNDFSPPFRFGTVPNGSTERNIRNNYPEMHGYMTKFHQRNVNEALQSLKAGKLDAFIYDAAVLNYMAGRDEGCKLVTIGSGYIFATTGYGIAIQKESLWKRHVDLAILQLFGDGEMEELESLWLTGICHHEKNEVMSSQLDVDNMAGVFYMLGAAMALSLITFICEHWFYWQLRFCFMGVCSGQPGFVFSISRGIYSCIHGVQIEEKSSSALNSPSATMNNTHSNIMRLLRTAKNMASLSGVNGSPHSALDFIRRDSSVYDISEHRRSLAGHSDCKAPYPPEDNMFSDYISEVERTFGNLHPKDSNLYQDHYLHHHGSALGLSGPLANRPHSLGSGSSQEGGMFDCDSLGGGVAPIFTTQPCSALTHRNMSKFDLLSGQTPPSGPGFKGGLPDLYGKFSFKGGASSSTFVPGHGYCGGRGDDEGNIRSDVSDISTHTVTYGNLEGNAKKRKQYRDSLKKRPASAKSRRELDEIELGYRRKPYHISHHHYHARRSTSPPLLAPDRKRGGNNDGNSYLFREKESVRDFYLDQFRPKEGVPQWEHVDLTEGPGSRDGGVGTCTTLVPVDDFLKSKPKKSDSKSGGGSGLAGGEWECRNCRASGGGLSKQMSMHGGGGGYGGGMSCGSSGGGGNSRPSSATCMRCEGCKKTGNLYDISEDNNHLLEQMGGGNGGGGGGMGAGPQGQQRRKSGGFGKPLRRSVSLKEKERYLEGTNPLFYGGEGRKGNGSPFGLFRGGEGFSLSKSLYPDRVNHNPFIPTFGDDQCLMHGAKQYYMKKQQQQQQVAKNSRSDFRSQMSTTSYLPASATAGVMSNAAPRFPKELSLGGMNHHGSMLGVGPPRPFNGSNGHVYEKLSSIESDV</sequence>
<evidence type="ECO:0000256" key="13">
    <source>
        <dbReference type="ARBA" id="ARBA00023180"/>
    </source>
</evidence>
<reference evidence="28" key="2">
    <citation type="submission" date="2025-08" db="UniProtKB">
        <authorList>
            <consortium name="Ensembl"/>
        </authorList>
    </citation>
    <scope>IDENTIFICATION</scope>
</reference>